<dbReference type="VEuPathDB" id="FungiDB:PV06_11437"/>
<accession>A0A0D2CZ20</accession>
<dbReference type="Proteomes" id="UP000053342">
    <property type="component" value="Unassembled WGS sequence"/>
</dbReference>
<gene>
    <name evidence="1" type="ORF">PV06_11437</name>
</gene>
<reference evidence="1 2" key="1">
    <citation type="submission" date="2015-01" db="EMBL/GenBank/DDBJ databases">
        <title>The Genome Sequence of Exophiala oligosperma CBS72588.</title>
        <authorList>
            <consortium name="The Broad Institute Genomics Platform"/>
            <person name="Cuomo C."/>
            <person name="de Hoog S."/>
            <person name="Gorbushina A."/>
            <person name="Stielow B."/>
            <person name="Teixiera M."/>
            <person name="Abouelleil A."/>
            <person name="Chapman S.B."/>
            <person name="Priest M."/>
            <person name="Young S.K."/>
            <person name="Wortman J."/>
            <person name="Nusbaum C."/>
            <person name="Birren B."/>
        </authorList>
    </citation>
    <scope>NUCLEOTIDE SEQUENCE [LARGE SCALE GENOMIC DNA]</scope>
    <source>
        <strain evidence="1 2">CBS 72588</strain>
    </source>
</reference>
<dbReference type="HOGENOM" id="CLU_2145876_0_0_1"/>
<organism evidence="1 2">
    <name type="scientific">Exophiala oligosperma</name>
    <dbReference type="NCBI Taxonomy" id="215243"/>
    <lineage>
        <taxon>Eukaryota</taxon>
        <taxon>Fungi</taxon>
        <taxon>Dikarya</taxon>
        <taxon>Ascomycota</taxon>
        <taxon>Pezizomycotina</taxon>
        <taxon>Eurotiomycetes</taxon>
        <taxon>Chaetothyriomycetidae</taxon>
        <taxon>Chaetothyriales</taxon>
        <taxon>Herpotrichiellaceae</taxon>
        <taxon>Exophiala</taxon>
    </lineage>
</organism>
<dbReference type="EMBL" id="KN847363">
    <property type="protein sequence ID" value="KIW36288.1"/>
    <property type="molecule type" value="Genomic_DNA"/>
</dbReference>
<proteinExistence type="predicted"/>
<evidence type="ECO:0000313" key="2">
    <source>
        <dbReference type="Proteomes" id="UP000053342"/>
    </source>
</evidence>
<protein>
    <submittedName>
        <fullName evidence="1">Uncharacterized protein</fullName>
    </submittedName>
</protein>
<name>A0A0D2CZ20_9EURO</name>
<evidence type="ECO:0000313" key="1">
    <source>
        <dbReference type="EMBL" id="KIW36288.1"/>
    </source>
</evidence>
<dbReference type="AlphaFoldDB" id="A0A0D2CZ20"/>
<dbReference type="EMBL" id="KN847363">
    <property type="protein sequence ID" value="KIW36289.1"/>
    <property type="molecule type" value="Genomic_DNA"/>
</dbReference>
<sequence length="112" mass="12698">MDEETDKAWPSDQIPTIEAVREELRDGRRRATYGNVTDEYCADFTARKYRADERRRGGEGLRRAQPRHLGAALPLAGHHADNLARYLQELTLSGIKGDGWQDLSQDAFCHGE</sequence>
<dbReference type="RefSeq" id="XP_016256504.1">
    <property type="nucleotide sequence ID" value="XM_016413107.1"/>
</dbReference>
<dbReference type="GeneID" id="27363511"/>
<dbReference type="RefSeq" id="XP_016256505.1">
    <property type="nucleotide sequence ID" value="XM_016413108.1"/>
</dbReference>
<keyword evidence="2" id="KW-1185">Reference proteome</keyword>